<dbReference type="Pfam" id="PF00196">
    <property type="entry name" value="GerE"/>
    <property type="match status" value="1"/>
</dbReference>
<dbReference type="PRINTS" id="PR00364">
    <property type="entry name" value="DISEASERSIST"/>
</dbReference>
<dbReference type="InterPro" id="IPR000792">
    <property type="entry name" value="Tscrpt_reg_LuxR_C"/>
</dbReference>
<dbReference type="Gene3D" id="3.40.50.300">
    <property type="entry name" value="P-loop containing nucleotide triphosphate hydrolases"/>
    <property type="match status" value="1"/>
</dbReference>
<dbReference type="InterPro" id="IPR011990">
    <property type="entry name" value="TPR-like_helical_dom_sf"/>
</dbReference>
<evidence type="ECO:0000313" key="2">
    <source>
        <dbReference type="EMBL" id="MFD1931019.1"/>
    </source>
</evidence>
<dbReference type="RefSeq" id="WP_379569978.1">
    <property type="nucleotide sequence ID" value="NZ_JBHUFV010000007.1"/>
</dbReference>
<reference evidence="3" key="1">
    <citation type="journal article" date="2019" name="Int. J. Syst. Evol. Microbiol.">
        <title>The Global Catalogue of Microorganisms (GCM) 10K type strain sequencing project: providing services to taxonomists for standard genome sequencing and annotation.</title>
        <authorList>
            <consortium name="The Broad Institute Genomics Platform"/>
            <consortium name="The Broad Institute Genome Sequencing Center for Infectious Disease"/>
            <person name="Wu L."/>
            <person name="Ma J."/>
        </authorList>
    </citation>
    <scope>NUCLEOTIDE SEQUENCE [LARGE SCALE GENOMIC DNA]</scope>
    <source>
        <strain evidence="3">ICMP 6774ER</strain>
    </source>
</reference>
<proteinExistence type="predicted"/>
<dbReference type="Gene3D" id="1.10.10.10">
    <property type="entry name" value="Winged helix-like DNA-binding domain superfamily/Winged helix DNA-binding domain"/>
    <property type="match status" value="1"/>
</dbReference>
<dbReference type="Pfam" id="PF25872">
    <property type="entry name" value="HTH_77"/>
    <property type="match status" value="1"/>
</dbReference>
<dbReference type="InterPro" id="IPR016032">
    <property type="entry name" value="Sig_transdc_resp-reg_C-effctor"/>
</dbReference>
<gene>
    <name evidence="2" type="ORF">ACFSKW_05955</name>
</gene>
<dbReference type="Gene3D" id="1.25.40.10">
    <property type="entry name" value="Tetratricopeptide repeat domain"/>
    <property type="match status" value="1"/>
</dbReference>
<dbReference type="SUPFAM" id="SSF52540">
    <property type="entry name" value="P-loop containing nucleoside triphosphate hydrolases"/>
    <property type="match status" value="1"/>
</dbReference>
<dbReference type="EMBL" id="JBHUFV010000007">
    <property type="protein sequence ID" value="MFD1931019.1"/>
    <property type="molecule type" value="Genomic_DNA"/>
</dbReference>
<dbReference type="SUPFAM" id="SSF48452">
    <property type="entry name" value="TPR-like"/>
    <property type="match status" value="1"/>
</dbReference>
<keyword evidence="2" id="KW-0067">ATP-binding</keyword>
<dbReference type="PRINTS" id="PR00038">
    <property type="entry name" value="HTHLUXR"/>
</dbReference>
<dbReference type="GO" id="GO:0005524">
    <property type="term" value="F:ATP binding"/>
    <property type="evidence" value="ECO:0007669"/>
    <property type="project" value="UniProtKB-KW"/>
</dbReference>
<dbReference type="Proteomes" id="UP001597368">
    <property type="component" value="Unassembled WGS sequence"/>
</dbReference>
<dbReference type="SMART" id="SM00421">
    <property type="entry name" value="HTH_LUXR"/>
    <property type="match status" value="1"/>
</dbReference>
<dbReference type="InterPro" id="IPR036388">
    <property type="entry name" value="WH-like_DNA-bd_sf"/>
</dbReference>
<dbReference type="PANTHER" id="PTHR47691">
    <property type="entry name" value="REGULATOR-RELATED"/>
    <property type="match status" value="1"/>
</dbReference>
<dbReference type="CDD" id="cd06170">
    <property type="entry name" value="LuxR_C_like"/>
    <property type="match status" value="1"/>
</dbReference>
<organism evidence="2 3">
    <name type="scientific">Nonomuraea mangrovi</name>
    <dbReference type="NCBI Taxonomy" id="2316207"/>
    <lineage>
        <taxon>Bacteria</taxon>
        <taxon>Bacillati</taxon>
        <taxon>Actinomycetota</taxon>
        <taxon>Actinomycetes</taxon>
        <taxon>Streptosporangiales</taxon>
        <taxon>Streptosporangiaceae</taxon>
        <taxon>Nonomuraea</taxon>
    </lineage>
</organism>
<dbReference type="SUPFAM" id="SSF46894">
    <property type="entry name" value="C-terminal effector domain of the bipartite response regulators"/>
    <property type="match status" value="1"/>
</dbReference>
<dbReference type="InterPro" id="IPR058852">
    <property type="entry name" value="HTH_77"/>
</dbReference>
<evidence type="ECO:0000259" key="1">
    <source>
        <dbReference type="PROSITE" id="PS50043"/>
    </source>
</evidence>
<comment type="caution">
    <text evidence="2">The sequence shown here is derived from an EMBL/GenBank/DDBJ whole genome shotgun (WGS) entry which is preliminary data.</text>
</comment>
<keyword evidence="3" id="KW-1185">Reference proteome</keyword>
<dbReference type="InterPro" id="IPR027417">
    <property type="entry name" value="P-loop_NTPase"/>
</dbReference>
<keyword evidence="2" id="KW-0547">Nucleotide-binding</keyword>
<feature type="domain" description="HTH luxR-type" evidence="1">
    <location>
        <begin position="667"/>
        <end position="732"/>
    </location>
</feature>
<dbReference type="Pfam" id="PF13401">
    <property type="entry name" value="AAA_22"/>
    <property type="match status" value="1"/>
</dbReference>
<accession>A0ABW4SRK1</accession>
<dbReference type="PROSITE" id="PS50043">
    <property type="entry name" value="HTH_LUXR_2"/>
    <property type="match status" value="1"/>
</dbReference>
<name>A0ABW4SRK1_9ACTN</name>
<dbReference type="InterPro" id="IPR049945">
    <property type="entry name" value="AAA_22"/>
</dbReference>
<protein>
    <submittedName>
        <fullName evidence="2">ATP-binding protein</fullName>
    </submittedName>
</protein>
<dbReference type="PANTHER" id="PTHR47691:SF3">
    <property type="entry name" value="HTH-TYPE TRANSCRIPTIONAL REGULATOR RV0890C-RELATED"/>
    <property type="match status" value="1"/>
</dbReference>
<evidence type="ECO:0000313" key="3">
    <source>
        <dbReference type="Proteomes" id="UP001597368"/>
    </source>
</evidence>
<sequence>MLTLTGVGGVGKTRLALRLAAEAGRAFRDGVRLVDLTTLRNGEALPHAVSEALGLRDESPQRPMSSLMELLEGRQLLLVLDGCEHLPQAVAMLAGKLLGAAPEVRILATSREILGAEGEYVLTVPPLSFPEPGRPATAPAQYDAVDLFAERAAAVQPAFSVAGNIEAVSALCARLDGIPLAIELAVARLRALSVTQILDRLDDRFELLTSQRRTLVPRHQTLRAAIDWSFELCSADERTLAARLSVFSGDFDLEAAEQVCSGDGIPAQDVFDLIVALLDKSILVRTETTGTARYRFLETIREYAQSILASSGEEPALRRRHRDHYRRLAGRALQEWFGPHQLEWVHRLRHDRANLRAALEFSLGEPGEAGAALEIVASLWHYWISLAGSFNEGRHWLERALELAPEATPARADALWVAAWFALRQGDVDAAPPLLRECRDLAQRLGYPTAMAAAAHFSGLTAYFRSDFQSALTLLEEARERYHANGDEAGVWMALFHLVIVHSTLGDDVLAESLAAQCLAMCEDRSAYLSRSNALWVVGLARWFQGEQAQAAELVEKGLGVMRSHDDRWGVAECLEVLAWVAAAGGKGERAARLFGAAGTVWQSIGTALPGLLPFADFHNICEARVRRALGDRAYTTAFQQGAGLSLEQAVDYALDVDRRDGTPGERSGRVSALTPRELEVAELVAQGMSNKEIAAKLVIAQRTAEGHVEHILAKLGLSSRVQIATWVTGRR</sequence>